<evidence type="ECO:0000256" key="3">
    <source>
        <dbReference type="ARBA" id="ARBA00022964"/>
    </source>
</evidence>
<keyword evidence="4" id="KW-0560">Oxidoreductase</keyword>
<protein>
    <submittedName>
        <fullName evidence="7">TauD/TfdA family dioxygenase</fullName>
    </submittedName>
</protein>
<comment type="similarity">
    <text evidence="1">Belongs to the TfdA dioxygenase family.</text>
</comment>
<dbReference type="InterPro" id="IPR003819">
    <property type="entry name" value="TauD/TfdA-like"/>
</dbReference>
<keyword evidence="5" id="KW-0408">Iron</keyword>
<dbReference type="InterPro" id="IPR042098">
    <property type="entry name" value="TauD-like_sf"/>
</dbReference>
<dbReference type="Gene3D" id="3.60.130.10">
    <property type="entry name" value="Clavaminate synthase-like"/>
    <property type="match status" value="1"/>
</dbReference>
<evidence type="ECO:0000256" key="1">
    <source>
        <dbReference type="ARBA" id="ARBA00005896"/>
    </source>
</evidence>
<evidence type="ECO:0000256" key="5">
    <source>
        <dbReference type="ARBA" id="ARBA00023004"/>
    </source>
</evidence>
<dbReference type="EMBL" id="JADWOX010000008">
    <property type="protein sequence ID" value="MBI1684655.1"/>
    <property type="molecule type" value="Genomic_DNA"/>
</dbReference>
<name>A0ABS0SYE3_9CAUL</name>
<reference evidence="7 8" key="1">
    <citation type="submission" date="2020-11" db="EMBL/GenBank/DDBJ databases">
        <title>genome sequence of strain KACC 18849.</title>
        <authorList>
            <person name="Gao J."/>
            <person name="Zhang X."/>
        </authorList>
    </citation>
    <scope>NUCLEOTIDE SEQUENCE [LARGE SCALE GENOMIC DNA]</scope>
    <source>
        <strain evidence="7 8">KACC 18849</strain>
    </source>
</reference>
<dbReference type="PANTHER" id="PTHR30468">
    <property type="entry name" value="ALPHA-KETOGLUTARATE-DEPENDENT SULFONATE DIOXYGENASE"/>
    <property type="match status" value="1"/>
</dbReference>
<accession>A0ABS0SYE3</accession>
<evidence type="ECO:0000313" key="8">
    <source>
        <dbReference type="Proteomes" id="UP000639859"/>
    </source>
</evidence>
<dbReference type="Proteomes" id="UP000639859">
    <property type="component" value="Unassembled WGS sequence"/>
</dbReference>
<dbReference type="SUPFAM" id="SSF51197">
    <property type="entry name" value="Clavaminate synthase-like"/>
    <property type="match status" value="1"/>
</dbReference>
<organism evidence="7 8">
    <name type="scientific">Caulobacter hibisci</name>
    <dbReference type="NCBI Taxonomy" id="2035993"/>
    <lineage>
        <taxon>Bacteria</taxon>
        <taxon>Pseudomonadati</taxon>
        <taxon>Pseudomonadota</taxon>
        <taxon>Alphaproteobacteria</taxon>
        <taxon>Caulobacterales</taxon>
        <taxon>Caulobacteraceae</taxon>
        <taxon>Caulobacter</taxon>
    </lineage>
</organism>
<dbReference type="GO" id="GO:0051213">
    <property type="term" value="F:dioxygenase activity"/>
    <property type="evidence" value="ECO:0007669"/>
    <property type="project" value="UniProtKB-KW"/>
</dbReference>
<dbReference type="InterPro" id="IPR051323">
    <property type="entry name" value="AtsK-like"/>
</dbReference>
<proteinExistence type="inferred from homology"/>
<sequence>MLAKAPAALATKPLKTGEQDDFGAEILNIDLPTASDAELDGVVAAFHAHGAVLVRDQTMTPDDLMAFIGRFGDPEDHTQTRFTLPGYPKIFILSNRVVDGQPIGAHNDGVGWHTDYSYKPEPVMLTMLYCVEAPEEGSDTLLADGCAAWNALSAEKQAELLPLQLHHSYKHFMATRTFGEQMILSPEMEAANPDVEHPLIRTHPSDGRKALWPSTGTVTEVIGKPGPEGLALLDELVEFMTEERFVHAHKWRPGDILTWDNRCTLHTGTLYDDQKYFRTMHRLWVKGDAPY</sequence>
<feature type="domain" description="TauD/TfdA-like" evidence="6">
    <location>
        <begin position="12"/>
        <end position="284"/>
    </location>
</feature>
<evidence type="ECO:0000256" key="4">
    <source>
        <dbReference type="ARBA" id="ARBA00023002"/>
    </source>
</evidence>
<comment type="caution">
    <text evidence="7">The sequence shown here is derived from an EMBL/GenBank/DDBJ whole genome shotgun (WGS) entry which is preliminary data.</text>
</comment>
<dbReference type="Pfam" id="PF02668">
    <property type="entry name" value="TauD"/>
    <property type="match status" value="1"/>
</dbReference>
<evidence type="ECO:0000259" key="6">
    <source>
        <dbReference type="Pfam" id="PF02668"/>
    </source>
</evidence>
<keyword evidence="2" id="KW-0479">Metal-binding</keyword>
<evidence type="ECO:0000313" key="7">
    <source>
        <dbReference type="EMBL" id="MBI1684655.1"/>
    </source>
</evidence>
<keyword evidence="8" id="KW-1185">Reference proteome</keyword>
<keyword evidence="3 7" id="KW-0223">Dioxygenase</keyword>
<gene>
    <name evidence="7" type="ORF">I4Q42_13365</name>
</gene>
<dbReference type="RefSeq" id="WP_198576567.1">
    <property type="nucleotide sequence ID" value="NZ_JADWOX010000008.1"/>
</dbReference>
<evidence type="ECO:0000256" key="2">
    <source>
        <dbReference type="ARBA" id="ARBA00022723"/>
    </source>
</evidence>
<dbReference type="PANTHER" id="PTHR30468:SF1">
    <property type="entry name" value="ALPHA-KETOGLUTARATE-DEPENDENT SULFONATE DIOXYGENASE"/>
    <property type="match status" value="1"/>
</dbReference>